<protein>
    <submittedName>
        <fullName evidence="12">Transposase</fullName>
    </submittedName>
</protein>
<evidence type="ECO:0000256" key="4">
    <source>
        <dbReference type="ARBA" id="ARBA00022833"/>
    </source>
</evidence>
<dbReference type="GO" id="GO:0003677">
    <property type="term" value="F:DNA binding"/>
    <property type="evidence" value="ECO:0007669"/>
    <property type="project" value="UniProtKB-KW"/>
</dbReference>
<dbReference type="GO" id="GO:0009791">
    <property type="term" value="P:post-embryonic development"/>
    <property type="evidence" value="ECO:0007669"/>
    <property type="project" value="UniProtKB-ARBA"/>
</dbReference>
<evidence type="ECO:0000256" key="9">
    <source>
        <dbReference type="PROSITE-ProRule" id="PRU00027"/>
    </source>
</evidence>
<dbReference type="SUPFAM" id="SSF53098">
    <property type="entry name" value="Ribonuclease H-like"/>
    <property type="match status" value="1"/>
</dbReference>
<dbReference type="Pfam" id="PF02892">
    <property type="entry name" value="zf-BED"/>
    <property type="match status" value="1"/>
</dbReference>
<feature type="domain" description="BED-type" evidence="11">
    <location>
        <begin position="5"/>
        <end position="54"/>
    </location>
</feature>
<name>Q8T648_BACDO</name>
<reference evidence="12" key="1">
    <citation type="journal article" date="2003" name="Genetica">
        <title>Isolation and analysis of a new hopper hAT transposon from the Bactrocera dorsalis white eye strain.</title>
        <authorList>
            <person name="Handler A.M."/>
        </authorList>
    </citation>
    <scope>NUCLEOTIDE SEQUENCE</scope>
    <source>
        <strain evidence="12">White eye</strain>
    </source>
</reference>
<keyword evidence="7" id="KW-0804">Transcription</keyword>
<dbReference type="AlphaFoldDB" id="Q8T648"/>
<dbReference type="Pfam" id="PF04937">
    <property type="entry name" value="DUF659"/>
    <property type="match status" value="1"/>
</dbReference>
<feature type="region of interest" description="Disordered" evidence="10">
    <location>
        <begin position="102"/>
        <end position="123"/>
    </location>
</feature>
<dbReference type="EMBL" id="AF486809">
    <property type="protein sequence ID" value="AAL93203.1"/>
    <property type="molecule type" value="Genomic_DNA"/>
</dbReference>
<evidence type="ECO:0000313" key="12">
    <source>
        <dbReference type="EMBL" id="AAL93203.1"/>
    </source>
</evidence>
<dbReference type="SUPFAM" id="SSF57667">
    <property type="entry name" value="beta-beta-alpha zinc fingers"/>
    <property type="match status" value="1"/>
</dbReference>
<dbReference type="InterPro" id="IPR012337">
    <property type="entry name" value="RNaseH-like_sf"/>
</dbReference>
<dbReference type="Gene3D" id="1.10.10.1070">
    <property type="entry name" value="Zinc finger, BED domain-containing"/>
    <property type="match status" value="1"/>
</dbReference>
<keyword evidence="4" id="KW-0862">Zinc</keyword>
<keyword evidence="8" id="KW-0539">Nucleus</keyword>
<dbReference type="PANTHER" id="PTHR46481:SF10">
    <property type="entry name" value="ZINC FINGER BED DOMAIN-CONTAINING PROTEIN 39"/>
    <property type="match status" value="1"/>
</dbReference>
<dbReference type="Pfam" id="PF05699">
    <property type="entry name" value="Dimer_Tnp_hAT"/>
    <property type="match status" value="1"/>
</dbReference>
<evidence type="ECO:0000256" key="1">
    <source>
        <dbReference type="ARBA" id="ARBA00004123"/>
    </source>
</evidence>
<accession>Q8T648</accession>
<dbReference type="SMART" id="SM00614">
    <property type="entry name" value="ZnF_BED"/>
    <property type="match status" value="1"/>
</dbReference>
<dbReference type="GO" id="GO:0005634">
    <property type="term" value="C:nucleus"/>
    <property type="evidence" value="ECO:0007669"/>
    <property type="project" value="UniProtKB-SubCell"/>
</dbReference>
<evidence type="ECO:0000256" key="8">
    <source>
        <dbReference type="ARBA" id="ARBA00023242"/>
    </source>
</evidence>
<keyword evidence="2" id="KW-0479">Metal-binding</keyword>
<evidence type="ECO:0000256" key="3">
    <source>
        <dbReference type="ARBA" id="ARBA00022771"/>
    </source>
</evidence>
<dbReference type="InterPro" id="IPR036236">
    <property type="entry name" value="Znf_C2H2_sf"/>
</dbReference>
<dbReference type="GO" id="GO:0046983">
    <property type="term" value="F:protein dimerization activity"/>
    <property type="evidence" value="ECO:0007669"/>
    <property type="project" value="InterPro"/>
</dbReference>
<keyword evidence="5" id="KW-0805">Transcription regulation</keyword>
<dbReference type="InterPro" id="IPR052035">
    <property type="entry name" value="ZnF_BED_domain_contain"/>
</dbReference>
<evidence type="ECO:0000256" key="10">
    <source>
        <dbReference type="SAM" id="MobiDB-lite"/>
    </source>
</evidence>
<evidence type="ECO:0000256" key="7">
    <source>
        <dbReference type="ARBA" id="ARBA00023163"/>
    </source>
</evidence>
<evidence type="ECO:0000256" key="6">
    <source>
        <dbReference type="ARBA" id="ARBA00023125"/>
    </source>
</evidence>
<keyword evidence="6" id="KW-0238">DNA-binding</keyword>
<dbReference type="SUPFAM" id="SSF140996">
    <property type="entry name" value="Hermes dimerisation domain"/>
    <property type="match status" value="1"/>
</dbReference>
<dbReference type="PROSITE" id="PS50808">
    <property type="entry name" value="ZF_BED"/>
    <property type="match status" value="1"/>
</dbReference>
<keyword evidence="3 9" id="KW-0863">Zinc-finger</keyword>
<dbReference type="InterPro" id="IPR003656">
    <property type="entry name" value="Znf_BED"/>
</dbReference>
<organism evidence="12">
    <name type="scientific">Bactrocera dorsalis</name>
    <name type="common">Oriental fruit fly</name>
    <name type="synonym">Dacus dorsalis</name>
    <dbReference type="NCBI Taxonomy" id="27457"/>
    <lineage>
        <taxon>Eukaryota</taxon>
        <taxon>Metazoa</taxon>
        <taxon>Ecdysozoa</taxon>
        <taxon>Arthropoda</taxon>
        <taxon>Hexapoda</taxon>
        <taxon>Insecta</taxon>
        <taxon>Pterygota</taxon>
        <taxon>Neoptera</taxon>
        <taxon>Endopterygota</taxon>
        <taxon>Diptera</taxon>
        <taxon>Brachycera</taxon>
        <taxon>Muscomorpha</taxon>
        <taxon>Tephritoidea</taxon>
        <taxon>Tephritidae</taxon>
        <taxon>Bactrocera</taxon>
        <taxon>Bactrocera</taxon>
    </lineage>
</organism>
<proteinExistence type="predicted"/>
<evidence type="ECO:0000256" key="2">
    <source>
        <dbReference type="ARBA" id="ARBA00022723"/>
    </source>
</evidence>
<dbReference type="InterPro" id="IPR008906">
    <property type="entry name" value="HATC_C_dom"/>
</dbReference>
<comment type="subcellular location">
    <subcellularLocation>
        <location evidence="1">Nucleus</location>
    </subcellularLocation>
</comment>
<dbReference type="GO" id="GO:0008270">
    <property type="term" value="F:zinc ion binding"/>
    <property type="evidence" value="ECO:0007669"/>
    <property type="project" value="UniProtKB-KW"/>
</dbReference>
<dbReference type="InterPro" id="IPR007021">
    <property type="entry name" value="DUF659"/>
</dbReference>
<dbReference type="PANTHER" id="PTHR46481">
    <property type="entry name" value="ZINC FINGER BED DOMAIN-CONTAINING PROTEIN 4"/>
    <property type="match status" value="1"/>
</dbReference>
<sequence length="651" mass="73466">MRPGLKRSAVWEFFTKNGNNVNCNICKKNLKFAGNTSNMNDHLRRRHPSSHSVGETSSAIVERAPAVSDLDMPSCSSTQRDVNLTVETIESEISSASLVPPVNVETTSSSTIPSRNISGGGPLKRRAMQTKLFVTSTRSELSETEKRSIDESLIKMVTRDMQPLSIVENEGFREYTKKLQPLYSIPNRKLLSNTMLPSKYNETRKKLHAILQNISHLSITTDMWTTDSQKSFLTVTSHFIWESKMNSAVLATKVVFGSHTAQNIATELKSIFDEWSIFNKIVTIVSDNGANIKKAIRDILQKHHHPCVAHTLNLCVVDAIKTVPQILELITKCRAIVTYFHHSSQAAEKLKNMQKQMGVAELKMKQDVATRWNSGLIMMERICLIKEPLSAVLTSLPSAPNFLNASEWERLRDSITVLKPIEHMTIELSAQNYPTMSLVVPIVRGLQYAIRSQQMKTTEGECLKSSLLEVISRRLGQPESDKMCAKSTFLDPRFKKIAFGNESNSSNAQKWLGEEVSAFIERNQRTATAPVIELPADKSKLSLWTLLDQKVAEAKTICHNAPSVNAHISLEQYLRQDFVERHQNPLNYWDSKKATFPELYELSNKYLCIPATSVPSERVFSKAGQIINDRRNRLKGEKLDQIMFLNSNFNI</sequence>
<dbReference type="OrthoDB" id="2438421at2759"/>
<evidence type="ECO:0000256" key="5">
    <source>
        <dbReference type="ARBA" id="ARBA00023015"/>
    </source>
</evidence>
<feature type="compositionally biased region" description="Polar residues" evidence="10">
    <location>
        <begin position="104"/>
        <end position="117"/>
    </location>
</feature>
<evidence type="ECO:0000259" key="11">
    <source>
        <dbReference type="PROSITE" id="PS50808"/>
    </source>
</evidence>